<protein>
    <submittedName>
        <fullName evidence="1">Uncharacterized protein</fullName>
    </submittedName>
</protein>
<dbReference type="RefSeq" id="WP_045779105.1">
    <property type="nucleotide sequence ID" value="NZ_LAJX01000097.1"/>
</dbReference>
<dbReference type="EMBL" id="LAJX01000097">
    <property type="protein sequence ID" value="KJV06647.1"/>
    <property type="molecule type" value="Genomic_DNA"/>
</dbReference>
<dbReference type="Proteomes" id="UP000033684">
    <property type="component" value="Unassembled WGS sequence"/>
</dbReference>
<comment type="caution">
    <text evidence="1">The sequence shown here is derived from an EMBL/GenBank/DDBJ whole genome shotgun (WGS) entry which is preliminary data.</text>
</comment>
<dbReference type="SUPFAM" id="SSF48452">
    <property type="entry name" value="TPR-like"/>
    <property type="match status" value="1"/>
</dbReference>
<evidence type="ECO:0000313" key="2">
    <source>
        <dbReference type="Proteomes" id="UP000033684"/>
    </source>
</evidence>
<proteinExistence type="predicted"/>
<evidence type="ECO:0000313" key="1">
    <source>
        <dbReference type="EMBL" id="KJV06647.1"/>
    </source>
</evidence>
<organism evidence="1 2">
    <name type="scientific">Methylocucumis oryzae</name>
    <dbReference type="NCBI Taxonomy" id="1632867"/>
    <lineage>
        <taxon>Bacteria</taxon>
        <taxon>Pseudomonadati</taxon>
        <taxon>Pseudomonadota</taxon>
        <taxon>Gammaproteobacteria</taxon>
        <taxon>Methylococcales</taxon>
        <taxon>Methylococcaceae</taxon>
        <taxon>Methylocucumis</taxon>
    </lineage>
</organism>
<reference evidence="1 2" key="2">
    <citation type="journal article" date="2016" name="Microb. Ecol.">
        <title>Genome Characteristics of a Novel Type I Methanotroph (Sn10-6) Isolated from a Flooded Indian Rice Field.</title>
        <authorList>
            <person name="Rahalkar M.C."/>
            <person name="Pandit P.S."/>
            <person name="Dhakephalkar P.K."/>
            <person name="Pore S."/>
            <person name="Arora P."/>
            <person name="Kapse N."/>
        </authorList>
    </citation>
    <scope>NUCLEOTIDE SEQUENCE [LARGE SCALE GENOMIC DNA]</scope>
    <source>
        <strain evidence="1 2">Sn10-6</strain>
    </source>
</reference>
<keyword evidence="2" id="KW-1185">Reference proteome</keyword>
<dbReference type="InterPro" id="IPR011990">
    <property type="entry name" value="TPR-like_helical_dom_sf"/>
</dbReference>
<dbReference type="AlphaFoldDB" id="A0A0F3IJ16"/>
<reference evidence="2" key="1">
    <citation type="submission" date="2015-03" db="EMBL/GenBank/DDBJ databases">
        <title>Draft genome sequence of a novel methanotroph (Sn10-6) isolated from flooded ricefield rhizosphere in India.</title>
        <authorList>
            <person name="Pandit P.S."/>
            <person name="Pore S.D."/>
            <person name="Arora P."/>
            <person name="Kapse N.G."/>
            <person name="Dhakephalkar P.K."/>
            <person name="Rahalkar M.C."/>
        </authorList>
    </citation>
    <scope>NUCLEOTIDE SEQUENCE [LARGE SCALE GENOMIC DNA]</scope>
    <source>
        <strain evidence="2">Sn10-6</strain>
    </source>
</reference>
<accession>A0A0F3IJ16</accession>
<name>A0A0F3IJ16_9GAMM</name>
<dbReference type="Gene3D" id="1.25.40.10">
    <property type="entry name" value="Tetratricopeptide repeat domain"/>
    <property type="match status" value="1"/>
</dbReference>
<sequence>MRVALRYLEQALANKTELRQKVKKDVISAYLAVCTYLPDKHEAAKQKAQSVLADNPLDYPALLCLLRLCVTDYDLTRSCDALHQACEQPNAPIEQIATYSELLLRIGKNETAWQYLSRFEYRFLSEDEGNKHYWFDLALHSLAPLDRLSELAERITALDDSAQCLRIKVAYWLACHEDAKALSIAKALAQDPATRLDCANLVNLYYQKQMWLEVTESAGNYLERFKEESPSQVADVLAQAWYALDKPKEALAVLEQKKPLFERDGRLDDYYHRCVSVQHALGQYAQAWQASEPLWQARPNEELLLYRAYFQVMLGERSRAIELLKQGIEQGFKSAQVLIQLAHYALPNDRETAFEYAKEAVNCFPDNPHLLQAAMQIGFNSGHSDWAGMQLAILQQKISKQWLNAAN</sequence>
<gene>
    <name evidence="1" type="ORF">VZ94_09890</name>
</gene>